<comment type="similarity">
    <text evidence="5">Belongs to the glycosyltransferase 26 family. TagA/TarA subfamily.</text>
</comment>
<keyword evidence="3 5" id="KW-0777">Teichoic acid biosynthesis</keyword>
<reference evidence="6 7" key="1">
    <citation type="submission" date="2016-10" db="EMBL/GenBank/DDBJ databases">
        <authorList>
            <person name="de Groot N.N."/>
        </authorList>
    </citation>
    <scope>NUCLEOTIDE SEQUENCE [LARGE SCALE GENOMIC DNA]</scope>
    <source>
        <strain evidence="6 7">DSM 16981</strain>
    </source>
</reference>
<dbReference type="GO" id="GO:0047244">
    <property type="term" value="F:N-acetylglucosaminyldiphosphoundecaprenol N-acetyl-beta-D-mannosaminyltransferase activity"/>
    <property type="evidence" value="ECO:0007669"/>
    <property type="project" value="UniProtKB-UniRule"/>
</dbReference>
<dbReference type="NCBIfam" id="TIGR00696">
    <property type="entry name" value="wecG_tagA_cpsF"/>
    <property type="match status" value="1"/>
</dbReference>
<accession>A0A1G9YZ57</accession>
<evidence type="ECO:0000256" key="1">
    <source>
        <dbReference type="ARBA" id="ARBA00022676"/>
    </source>
</evidence>
<keyword evidence="2 5" id="KW-0808">Transferase</keyword>
<keyword evidence="1 5" id="KW-0328">Glycosyltransferase</keyword>
<dbReference type="GO" id="GO:0019350">
    <property type="term" value="P:teichoic acid biosynthetic process"/>
    <property type="evidence" value="ECO:0007669"/>
    <property type="project" value="UniProtKB-UniRule"/>
</dbReference>
<evidence type="ECO:0000313" key="6">
    <source>
        <dbReference type="EMBL" id="SDN13995.1"/>
    </source>
</evidence>
<name>A0A1G9YZ57_9FIRM</name>
<comment type="catalytic activity">
    <reaction evidence="5">
        <text>UDP-N-acetyl-alpha-D-mannosamine + N-acetyl-alpha-D-glucosaminyl-di-trans,octa-cis-undecaprenyl diphosphate = N-acetyl-beta-D-mannosaminyl-(1-&gt;4)-N-acetyl-alpha-D-glucosaminyl di-trans,octa-cis-undecaprenyl diphosphate + UDP + H(+)</text>
        <dbReference type="Rhea" id="RHEA:16053"/>
        <dbReference type="ChEBI" id="CHEBI:15378"/>
        <dbReference type="ChEBI" id="CHEBI:58223"/>
        <dbReference type="ChEBI" id="CHEBI:62959"/>
        <dbReference type="ChEBI" id="CHEBI:68623"/>
        <dbReference type="ChEBI" id="CHEBI:132210"/>
        <dbReference type="EC" id="2.4.1.187"/>
    </reaction>
</comment>
<dbReference type="Pfam" id="PF03808">
    <property type="entry name" value="Glyco_tran_WecG"/>
    <property type="match status" value="1"/>
</dbReference>
<proteinExistence type="inferred from homology"/>
<dbReference type="AlphaFoldDB" id="A0A1G9YZ57"/>
<comment type="pathway">
    <text evidence="5">Cell wall biogenesis; teichoic acid biosynthesis.</text>
</comment>
<dbReference type="EC" id="2.4.1.187" evidence="5"/>
<gene>
    <name evidence="6" type="ORF">SAMN05660299_02181</name>
</gene>
<dbReference type="PANTHER" id="PTHR34136:SF1">
    <property type="entry name" value="UDP-N-ACETYL-D-MANNOSAMINURONIC ACID TRANSFERASE"/>
    <property type="match status" value="1"/>
</dbReference>
<organism evidence="6 7">
    <name type="scientific">Megasphaera paucivorans</name>
    <dbReference type="NCBI Taxonomy" id="349095"/>
    <lineage>
        <taxon>Bacteria</taxon>
        <taxon>Bacillati</taxon>
        <taxon>Bacillota</taxon>
        <taxon>Negativicutes</taxon>
        <taxon>Veillonellales</taxon>
        <taxon>Veillonellaceae</taxon>
        <taxon>Megasphaera</taxon>
    </lineage>
</organism>
<dbReference type="InterPro" id="IPR004629">
    <property type="entry name" value="WecG_TagA_CpsF"/>
</dbReference>
<sequence>MASKIEILSIPIWNVTMDETKNFVFQCIQENRAAIIATANAEMVMKAQTDNELAHVLQNADMVIPDGAGVLWAAEQQGDKFKERVAGFDLACRLLQEAAVRQTAVYLFGGAEGVAYAAVEKCSETFGKINVVGIRSGFFTEEEEKQIIQDIRESGTKILFVALGVPKQEKWIYQHLSELGNCVCVGVGGTFDVLAGNSCRAPQWMQRNRLEWLYRLCKEPTRFKRMLALPKFVAAVRFNKNTHKN</sequence>
<evidence type="ECO:0000256" key="3">
    <source>
        <dbReference type="ARBA" id="ARBA00022944"/>
    </source>
</evidence>
<dbReference type="UniPathway" id="UPA00632"/>
<dbReference type="HAMAP" id="MF_02070">
    <property type="entry name" value="TagA_TarA"/>
    <property type="match status" value="1"/>
</dbReference>
<dbReference type="CDD" id="cd06533">
    <property type="entry name" value="Glyco_transf_WecG_TagA"/>
    <property type="match status" value="1"/>
</dbReference>
<comment type="function">
    <text evidence="5">Catalyzes the conversion of GlcNAc-PP-undecaprenol into ManNAc-GlcNAc-PP-undecaprenol, the first committed lipid intermediate in the de novo synthesis of teichoic acid.</text>
</comment>
<dbReference type="STRING" id="349095.SAMN05660299_02181"/>
<dbReference type="PANTHER" id="PTHR34136">
    <property type="match status" value="1"/>
</dbReference>
<dbReference type="EMBL" id="FNHQ01000026">
    <property type="protein sequence ID" value="SDN13995.1"/>
    <property type="molecule type" value="Genomic_DNA"/>
</dbReference>
<evidence type="ECO:0000256" key="4">
    <source>
        <dbReference type="ARBA" id="ARBA00023316"/>
    </source>
</evidence>
<dbReference type="RefSeq" id="WP_176762962.1">
    <property type="nucleotide sequence ID" value="NZ_FNHQ01000026.1"/>
</dbReference>
<keyword evidence="7" id="KW-1185">Reference proteome</keyword>
<evidence type="ECO:0000313" key="7">
    <source>
        <dbReference type="Proteomes" id="UP000199309"/>
    </source>
</evidence>
<dbReference type="Proteomes" id="UP000199309">
    <property type="component" value="Unassembled WGS sequence"/>
</dbReference>
<protein>
    <recommendedName>
        <fullName evidence="5">N-acetylglucosaminyldiphosphoundecaprenol N-acetyl-beta-D-mannosaminyltransferase</fullName>
        <ecNumber evidence="5">2.4.1.187</ecNumber>
    </recommendedName>
    <alternativeName>
        <fullName evidence="5">N-acetylmannosaminyltransferase</fullName>
    </alternativeName>
    <alternativeName>
        <fullName evidence="5">UDP-N-acetylmannosamine transferase</fullName>
    </alternativeName>
    <alternativeName>
        <fullName evidence="5">UDP-N-acetylmannosamine:N-acetylglucosaminyl pyrophosphorylundecaprenol N-acetylmannosaminyltransferase</fullName>
    </alternativeName>
</protein>
<evidence type="ECO:0000256" key="5">
    <source>
        <dbReference type="HAMAP-Rule" id="MF_02070"/>
    </source>
</evidence>
<dbReference type="GO" id="GO:0071555">
    <property type="term" value="P:cell wall organization"/>
    <property type="evidence" value="ECO:0007669"/>
    <property type="project" value="UniProtKB-KW"/>
</dbReference>
<keyword evidence="4 5" id="KW-0961">Cell wall biogenesis/degradation</keyword>
<dbReference type="InterPro" id="IPR034714">
    <property type="entry name" value="TagA_TarA"/>
</dbReference>
<evidence type="ECO:0000256" key="2">
    <source>
        <dbReference type="ARBA" id="ARBA00022679"/>
    </source>
</evidence>